<evidence type="ECO:0000313" key="2">
    <source>
        <dbReference type="EMBL" id="KAH3828409.1"/>
    </source>
</evidence>
<reference evidence="2" key="1">
    <citation type="journal article" date="2019" name="bioRxiv">
        <title>The Genome of the Zebra Mussel, Dreissena polymorpha: A Resource for Invasive Species Research.</title>
        <authorList>
            <person name="McCartney M.A."/>
            <person name="Auch B."/>
            <person name="Kono T."/>
            <person name="Mallez S."/>
            <person name="Zhang Y."/>
            <person name="Obille A."/>
            <person name="Becker A."/>
            <person name="Abrahante J.E."/>
            <person name="Garbe J."/>
            <person name="Badalamenti J.P."/>
            <person name="Herman A."/>
            <person name="Mangelson H."/>
            <person name="Liachko I."/>
            <person name="Sullivan S."/>
            <person name="Sone E.D."/>
            <person name="Koren S."/>
            <person name="Silverstein K.A.T."/>
            <person name="Beckman K.B."/>
            <person name="Gohl D.M."/>
        </authorList>
    </citation>
    <scope>NUCLEOTIDE SEQUENCE</scope>
    <source>
        <strain evidence="2">Duluth1</strain>
        <tissue evidence="2">Whole animal</tissue>
    </source>
</reference>
<accession>A0A9D4JZ46</accession>
<feature type="compositionally biased region" description="Basic and acidic residues" evidence="1">
    <location>
        <begin position="52"/>
        <end position="75"/>
    </location>
</feature>
<dbReference type="AlphaFoldDB" id="A0A9D4JZ46"/>
<sequence>MGEEEYGAYTNTDDEGSGLNTNIEHEVSFPHTNTFAEAGCLDIIEENQEEDPNSKYYDERVDLDANTEDKEVSQD</sequence>
<name>A0A9D4JZ46_DREPO</name>
<feature type="compositionally biased region" description="Acidic residues" evidence="1">
    <location>
        <begin position="1"/>
        <end position="16"/>
    </location>
</feature>
<dbReference type="Proteomes" id="UP000828390">
    <property type="component" value="Unassembled WGS sequence"/>
</dbReference>
<dbReference type="EMBL" id="JAIWYP010000005">
    <property type="protein sequence ID" value="KAH3828409.1"/>
    <property type="molecule type" value="Genomic_DNA"/>
</dbReference>
<feature type="region of interest" description="Disordered" evidence="1">
    <location>
        <begin position="47"/>
        <end position="75"/>
    </location>
</feature>
<keyword evidence="3" id="KW-1185">Reference proteome</keyword>
<evidence type="ECO:0000313" key="3">
    <source>
        <dbReference type="Proteomes" id="UP000828390"/>
    </source>
</evidence>
<comment type="caution">
    <text evidence="2">The sequence shown here is derived from an EMBL/GenBank/DDBJ whole genome shotgun (WGS) entry which is preliminary data.</text>
</comment>
<feature type="region of interest" description="Disordered" evidence="1">
    <location>
        <begin position="1"/>
        <end position="22"/>
    </location>
</feature>
<proteinExistence type="predicted"/>
<gene>
    <name evidence="2" type="ORF">DPMN_130368</name>
</gene>
<reference evidence="2" key="2">
    <citation type="submission" date="2020-11" db="EMBL/GenBank/DDBJ databases">
        <authorList>
            <person name="McCartney M.A."/>
            <person name="Auch B."/>
            <person name="Kono T."/>
            <person name="Mallez S."/>
            <person name="Becker A."/>
            <person name="Gohl D.M."/>
            <person name="Silverstein K.A.T."/>
            <person name="Koren S."/>
            <person name="Bechman K.B."/>
            <person name="Herman A."/>
            <person name="Abrahante J.E."/>
            <person name="Garbe J."/>
        </authorList>
    </citation>
    <scope>NUCLEOTIDE SEQUENCE</scope>
    <source>
        <strain evidence="2">Duluth1</strain>
        <tissue evidence="2">Whole animal</tissue>
    </source>
</reference>
<protein>
    <submittedName>
        <fullName evidence="2">Uncharacterized protein</fullName>
    </submittedName>
</protein>
<organism evidence="2 3">
    <name type="scientific">Dreissena polymorpha</name>
    <name type="common">Zebra mussel</name>
    <name type="synonym">Mytilus polymorpha</name>
    <dbReference type="NCBI Taxonomy" id="45954"/>
    <lineage>
        <taxon>Eukaryota</taxon>
        <taxon>Metazoa</taxon>
        <taxon>Spiralia</taxon>
        <taxon>Lophotrochozoa</taxon>
        <taxon>Mollusca</taxon>
        <taxon>Bivalvia</taxon>
        <taxon>Autobranchia</taxon>
        <taxon>Heteroconchia</taxon>
        <taxon>Euheterodonta</taxon>
        <taxon>Imparidentia</taxon>
        <taxon>Neoheterodontei</taxon>
        <taxon>Myida</taxon>
        <taxon>Dreissenoidea</taxon>
        <taxon>Dreissenidae</taxon>
        <taxon>Dreissena</taxon>
    </lineage>
</organism>
<evidence type="ECO:0000256" key="1">
    <source>
        <dbReference type="SAM" id="MobiDB-lite"/>
    </source>
</evidence>